<dbReference type="Pfam" id="PF00326">
    <property type="entry name" value="Peptidase_S9"/>
    <property type="match status" value="1"/>
</dbReference>
<dbReference type="Proteomes" id="UP001589576">
    <property type="component" value="Unassembled WGS sequence"/>
</dbReference>
<evidence type="ECO:0000256" key="3">
    <source>
        <dbReference type="SAM" id="SignalP"/>
    </source>
</evidence>
<evidence type="ECO:0000256" key="1">
    <source>
        <dbReference type="ARBA" id="ARBA00022729"/>
    </source>
</evidence>
<accession>A0ABV5GF74</accession>
<dbReference type="Gene3D" id="2.120.10.30">
    <property type="entry name" value="TolB, C-terminal domain"/>
    <property type="match status" value="1"/>
</dbReference>
<proteinExistence type="predicted"/>
<dbReference type="SUPFAM" id="SSF82171">
    <property type="entry name" value="DPP6 N-terminal domain-like"/>
    <property type="match status" value="1"/>
</dbReference>
<comment type="caution">
    <text evidence="5">The sequence shown here is derived from an EMBL/GenBank/DDBJ whole genome shotgun (WGS) entry which is preliminary data.</text>
</comment>
<feature type="signal peptide" evidence="3">
    <location>
        <begin position="1"/>
        <end position="18"/>
    </location>
</feature>
<evidence type="ECO:0000259" key="4">
    <source>
        <dbReference type="Pfam" id="PF00326"/>
    </source>
</evidence>
<dbReference type="Gene3D" id="3.40.50.1820">
    <property type="entry name" value="alpha/beta hydrolase"/>
    <property type="match status" value="1"/>
</dbReference>
<reference evidence="5 6" key="1">
    <citation type="submission" date="2024-09" db="EMBL/GenBank/DDBJ databases">
        <authorList>
            <person name="Sun Q."/>
            <person name="Mori K."/>
        </authorList>
    </citation>
    <scope>NUCLEOTIDE SEQUENCE [LARGE SCALE GENOMIC DNA]</scope>
    <source>
        <strain evidence="5 6">CECT 8460</strain>
    </source>
</reference>
<dbReference type="InterPro" id="IPR029058">
    <property type="entry name" value="AB_hydrolase_fold"/>
</dbReference>
<dbReference type="EMBL" id="JBHMFB010000016">
    <property type="protein sequence ID" value="MFB9089791.1"/>
    <property type="molecule type" value="Genomic_DNA"/>
</dbReference>
<evidence type="ECO:0000256" key="2">
    <source>
        <dbReference type="ARBA" id="ARBA00022801"/>
    </source>
</evidence>
<dbReference type="PANTHER" id="PTHR42776:SF13">
    <property type="entry name" value="DIPEPTIDYL-PEPTIDASE 5"/>
    <property type="match status" value="1"/>
</dbReference>
<organism evidence="5 6">
    <name type="scientific">Flavobacterium paronense</name>
    <dbReference type="NCBI Taxonomy" id="1392775"/>
    <lineage>
        <taxon>Bacteria</taxon>
        <taxon>Pseudomonadati</taxon>
        <taxon>Bacteroidota</taxon>
        <taxon>Flavobacteriia</taxon>
        <taxon>Flavobacteriales</taxon>
        <taxon>Flavobacteriaceae</taxon>
        <taxon>Flavobacterium</taxon>
    </lineage>
</organism>
<sequence>MNRILFLIVSIMSLSASAQQLLSPETLWKLGRVSALGISKDKKSIVYKVSTPVVAENKSNSKFYTIPVTGGNSVEVQEEQTKELLTDKNVSPDGKYILSTQEVKTENVLGKDFYPELDKSEAQIYDGLDYRHWDTWNNGTHNHVFFALNKGSKVTPFDIMKGEPYDSPQKPFGGDEDYIWTPDSKSIIYVSKKKFGTEYAMSTNTDLYEFNIETKTTKNLTENNLGYDTNPAFSPNGDLTWLQMKRDGYEADKNDIIVSFKGMSMNLTANWDGSVESFKWNVDGKKIYFTAAVDGTLQLFEVNFPGLTKIAVTVKQVTTGDFDIHGIVDLYGDSIIVSREDMNHAAEIYSYNLKKKTFTQLTKINDETYSKLALPKYERRYVTTTDGKKMLVWVILPPNFDKTKKYPTLLYCQGGPQSPLTQFYSFRWNFSLMASQGYVVVAPNRRGMYGHGQAWNEQISKDWGGQVMDDYLSAIDDVSKESYVDKARLGCVGASYGGYSVFYLAGIHNNRFKTFIAHDGVFNTQSMFGTTEEVFFNNWDFGGPYWDKSNAVAQKAYNQFNPINYVDKWNTPILIVQGGKDYRVPIGQGQEAFQAAQLRGIKSRFLYLPEENHWVLKPQNGIVWQREFYKWLKETL</sequence>
<protein>
    <submittedName>
        <fullName evidence="5">S9 family peptidase</fullName>
    </submittedName>
</protein>
<keyword evidence="1 3" id="KW-0732">Signal</keyword>
<name>A0ABV5GF74_9FLAO</name>
<feature type="domain" description="Peptidase S9 prolyl oligopeptidase catalytic" evidence="4">
    <location>
        <begin position="425"/>
        <end position="636"/>
    </location>
</feature>
<keyword evidence="6" id="KW-1185">Reference proteome</keyword>
<dbReference type="SUPFAM" id="SSF53474">
    <property type="entry name" value="alpha/beta-Hydrolases"/>
    <property type="match status" value="1"/>
</dbReference>
<dbReference type="PANTHER" id="PTHR42776">
    <property type="entry name" value="SERINE PEPTIDASE S9 FAMILY MEMBER"/>
    <property type="match status" value="1"/>
</dbReference>
<dbReference type="InterPro" id="IPR011042">
    <property type="entry name" value="6-blade_b-propeller_TolB-like"/>
</dbReference>
<evidence type="ECO:0000313" key="6">
    <source>
        <dbReference type="Proteomes" id="UP001589576"/>
    </source>
</evidence>
<dbReference type="RefSeq" id="WP_290286872.1">
    <property type="nucleotide sequence ID" value="NZ_JAUFQN010000019.1"/>
</dbReference>
<feature type="chain" id="PRO_5045533319" evidence="3">
    <location>
        <begin position="19"/>
        <end position="636"/>
    </location>
</feature>
<evidence type="ECO:0000313" key="5">
    <source>
        <dbReference type="EMBL" id="MFB9089791.1"/>
    </source>
</evidence>
<keyword evidence="2" id="KW-0378">Hydrolase</keyword>
<dbReference type="InterPro" id="IPR001375">
    <property type="entry name" value="Peptidase_S9_cat"/>
</dbReference>
<gene>
    <name evidence="5" type="ORF">ACFFUU_09280</name>
</gene>